<dbReference type="PANTHER" id="PTHR10357">
    <property type="entry name" value="ALPHA-AMYLASE FAMILY MEMBER"/>
    <property type="match status" value="1"/>
</dbReference>
<dbReference type="Pfam" id="PF00128">
    <property type="entry name" value="Alpha-amylase"/>
    <property type="match status" value="1"/>
</dbReference>
<dbReference type="GO" id="GO:0000272">
    <property type="term" value="P:polysaccharide catabolic process"/>
    <property type="evidence" value="ECO:0007669"/>
    <property type="project" value="UniProtKB-KW"/>
</dbReference>
<keyword evidence="2" id="KW-0378">Hydrolase</keyword>
<dbReference type="Pfam" id="PF03423">
    <property type="entry name" value="CBM_25"/>
    <property type="match status" value="3"/>
</dbReference>
<dbReference type="SUPFAM" id="SSF51445">
    <property type="entry name" value="(Trans)glycosidases"/>
    <property type="match status" value="1"/>
</dbReference>
<dbReference type="STRING" id="717606.PaecuDRAFT_4265"/>
<dbReference type="InterPro" id="IPR017853">
    <property type="entry name" value="GH"/>
</dbReference>
<dbReference type="CDD" id="cd00063">
    <property type="entry name" value="FN3"/>
    <property type="match status" value="3"/>
</dbReference>
<dbReference type="Proteomes" id="UP000005387">
    <property type="component" value="Unassembled WGS sequence"/>
</dbReference>
<dbReference type="Pfam" id="PF16738">
    <property type="entry name" value="CBM26"/>
    <property type="match status" value="1"/>
</dbReference>
<organism evidence="7 8">
    <name type="scientific">Paenibacillus curdlanolyticus YK9</name>
    <dbReference type="NCBI Taxonomy" id="717606"/>
    <lineage>
        <taxon>Bacteria</taxon>
        <taxon>Bacillati</taxon>
        <taxon>Bacillota</taxon>
        <taxon>Bacilli</taxon>
        <taxon>Bacillales</taxon>
        <taxon>Paenibacillaceae</taxon>
        <taxon>Paenibacillus</taxon>
    </lineage>
</organism>
<evidence type="ECO:0000259" key="6">
    <source>
        <dbReference type="PROSITE" id="PS50853"/>
    </source>
</evidence>
<gene>
    <name evidence="7" type="ORF">PaecuDRAFT_4265</name>
</gene>
<dbReference type="Gene3D" id="3.20.20.80">
    <property type="entry name" value="Glycosidases"/>
    <property type="match status" value="2"/>
</dbReference>
<dbReference type="SUPFAM" id="SSF49265">
    <property type="entry name" value="Fibronectin type III"/>
    <property type="match status" value="2"/>
</dbReference>
<dbReference type="GO" id="GO:2001070">
    <property type="term" value="F:starch binding"/>
    <property type="evidence" value="ECO:0007669"/>
    <property type="project" value="InterPro"/>
</dbReference>
<dbReference type="SMART" id="SM01066">
    <property type="entry name" value="CBM_25"/>
    <property type="match status" value="3"/>
</dbReference>
<dbReference type="PANTHER" id="PTHR10357:SF209">
    <property type="entry name" value="PERIPLASMIC ALPHA-AMYLASE"/>
    <property type="match status" value="1"/>
</dbReference>
<dbReference type="RefSeq" id="WP_006040248.1">
    <property type="nucleotide sequence ID" value="NZ_AEDD01000013.1"/>
</dbReference>
<evidence type="ECO:0000256" key="1">
    <source>
        <dbReference type="ARBA" id="ARBA00022729"/>
    </source>
</evidence>
<keyword evidence="1" id="KW-0732">Signal</keyword>
<proteinExistence type="predicted"/>
<evidence type="ECO:0000313" key="7">
    <source>
        <dbReference type="EMBL" id="EFM08800.1"/>
    </source>
</evidence>
<evidence type="ECO:0000313" key="8">
    <source>
        <dbReference type="Proteomes" id="UP000005387"/>
    </source>
</evidence>
<evidence type="ECO:0000256" key="2">
    <source>
        <dbReference type="ARBA" id="ARBA00022801"/>
    </source>
</evidence>
<dbReference type="eggNOG" id="COG0366">
    <property type="taxonomic scope" value="Bacteria"/>
</dbReference>
<name>E0IF24_9BACL</name>
<dbReference type="OrthoDB" id="9805159at2"/>
<dbReference type="EMBL" id="AEDD01000013">
    <property type="protein sequence ID" value="EFM08800.1"/>
    <property type="molecule type" value="Genomic_DNA"/>
</dbReference>
<evidence type="ECO:0000256" key="4">
    <source>
        <dbReference type="ARBA" id="ARBA00023295"/>
    </source>
</evidence>
<reference evidence="7 8" key="1">
    <citation type="submission" date="2010-07" db="EMBL/GenBank/DDBJ databases">
        <title>The draft genome of Paenibacillus curdlanolyticus YK9.</title>
        <authorList>
            <consortium name="US DOE Joint Genome Institute (JGI-PGF)"/>
            <person name="Lucas S."/>
            <person name="Copeland A."/>
            <person name="Lapidus A."/>
            <person name="Cheng J.-F."/>
            <person name="Bruce D."/>
            <person name="Goodwin L."/>
            <person name="Pitluck S."/>
            <person name="Land M.L."/>
            <person name="Hauser L."/>
            <person name="Chang Y.-J."/>
            <person name="Jeffries C."/>
            <person name="Anderson I.J."/>
            <person name="Johnson E."/>
            <person name="Loganathan U."/>
            <person name="Mulhopadhyay B."/>
            <person name="Kyrpides N."/>
            <person name="Woyke T.J."/>
        </authorList>
    </citation>
    <scope>NUCLEOTIDE SEQUENCE [LARGE SCALE GENOMIC DNA]</scope>
    <source>
        <strain evidence="7 8">YK9</strain>
    </source>
</reference>
<keyword evidence="4" id="KW-0326">Glycosidase</keyword>
<dbReference type="FunFam" id="2.60.40.10:FF:001114">
    <property type="entry name" value="Chitinase A1"/>
    <property type="match status" value="1"/>
</dbReference>
<protein>
    <submittedName>
        <fullName evidence="7">Alpha amylase catalytic region</fullName>
    </submittedName>
</protein>
<dbReference type="GO" id="GO:0016798">
    <property type="term" value="F:hydrolase activity, acting on glycosyl bonds"/>
    <property type="evidence" value="ECO:0007669"/>
    <property type="project" value="UniProtKB-KW"/>
</dbReference>
<dbReference type="eggNOG" id="COG4733">
    <property type="taxonomic scope" value="Bacteria"/>
</dbReference>
<sequence length="1677" mass="179589">MVNKFRRSVYALLSLIVFFSAIGTMSFIPAQRAEAAELVDKPFSWDNANVYFVLTDRFNNGNTSNDNSYGRSNKDAWGTDIGTFHGGDIKGLTKKLQEGYFTELGTNAIWISAPWEQMHGWVGGKDGDFAHYGYHGYYGLDFTAMDKNMGTIDEMREFVDLAHSKGIRVILDVIMNHTAYPTLKDMSDFHYGDMGGLTGTWTPDKSKGQNFHTHNEIMNTQNATAWASWWGKDWIRASNIAGYDSCGGGDLTMCVGFLPDIKTESTSGVALPPLLKNKWAAESTGFDNWIVPAAKQYRKDLNIAPKDYMVKWLSSWVEEFGIDGFRADTAKHIETNRWAQLKVEASAALQKWRQNNPTKPGAQWKDNFWMTAEVFGHGLGRSSYFDNGFDSVINFSFQTSSMTDLEGLFSRYATELNGSAPNYNMLSYLSSHDTSLYDRGNLIQAGTAMLLLPGGVQTFYGDETARALGNGGSDPQQGTRSDMNWNSINQNVLSHWQKLGKFRSNHIAVGAGAHKKLADGPYTFARTYEKDGLLDKVVVAAGASGTVDVTVAGIFEDGEAVRDAYTGAETVVAGGKARFTAGTNGLILIESVKGMIVGLPQISATPAGGKFKTETQSITLQVTGAASGKYTLDGSDPAAGTSFVNGASIVIGANMAFNDTVTLRLYAENDKGTNKTSYTFTKADPNAKLQVYFKKPADWSAPQLYFYDTLPKQTEPLWASSPAMESAGGDWYVYTFDTAEKATLIFKDSSNKQLPTKNLAGFTRTATGWFDGSTWSDTDPRGQITKPTTPANLAASTKTATTVALSWTASTDSVPITGYDIYRNQVKVGTSSGTTYTDTGLTQATQYLYKVIAKSSSGASSDASNELSVTTMQGGTTDSAVTIYYKKGFATPYIHYRVEGGTWTTSPGVKMADSEIAGYAKFVINTSLRVEAAFNNGSGSWDSNATKNYFFNQGDNTYTPGANGAAGTVTPGKPGLPPEGNKVTVYYKQGFNPGYIHYRPEGGAWTTSPGVKMESDPANPGYSKITIDIGTATRLEACFNNGSGSWDSNSSKNYFFTVGDNTFVPGANGAAGTVTAGKPGLPPVGNKVTVYYKQGFNPVNIHYRPEGGTWTAVPGVKMENDPANPGYSKITIDIGTATRLEACFNNGSGTWDNNATKNYFFNVGNNTYTPGANNTPGKVDLGVAPGDTSAPTVPGSVNVVVNTGTPKSVTLTWSAASDNLAVVGYEILRTSGTDAPVKFTVGNVLTYTDSTVVAGKTYQYQVRAFDAAGNLSAYSAAATAIIAADNGVDTIAPTKPTGVAGTPSPTSVALNWTASTDAVGVTGYEIYRNGVKKGTSATVSFTDTGLTPETTYSYTVKAYDLAGNVSEASDAITVVTPKQPVVQSGGTLPYSTNPTFGKRVSTPMVIDGVNGGQWTNDMLIAIDMAGDDPRSLGSNWTMHETPMDMTHLWAAWDDQNLYLAWQYVDVTDIIDPANAGSSGGTPIRSMDLPQTIAIDTIAGAGASIDMWKKNGGKPIWGGTNLPDYQFNIASKMYHSGYLSKAINGVFPVDDGGINYKTGTQAGIEVKFAAGNGSSTLWGVKDADDVAKPSALVDFIALGHNVNRDTFYEAKIPLSAIGNPNIEANGIGVMLHQGEFSPMDTLPNDPATSNTPGVSESNSPLEWADIDLLTVPFARIGR</sequence>
<dbReference type="SMART" id="SM00642">
    <property type="entry name" value="Aamy"/>
    <property type="match status" value="1"/>
</dbReference>
<dbReference type="InterPro" id="IPR031965">
    <property type="entry name" value="CBM26"/>
</dbReference>
<feature type="domain" description="Fibronectin type-III" evidence="6">
    <location>
        <begin position="1193"/>
        <end position="1285"/>
    </location>
</feature>
<feature type="domain" description="Fibronectin type-III" evidence="6">
    <location>
        <begin position="789"/>
        <end position="874"/>
    </location>
</feature>
<dbReference type="InterPro" id="IPR006047">
    <property type="entry name" value="GH13_cat_dom"/>
</dbReference>
<evidence type="ECO:0000256" key="3">
    <source>
        <dbReference type="ARBA" id="ARBA00023277"/>
    </source>
</evidence>
<dbReference type="InterPro" id="IPR005085">
    <property type="entry name" value="CBM25"/>
</dbReference>
<feature type="domain" description="Fibronectin type-III" evidence="6">
    <location>
        <begin position="1292"/>
        <end position="1379"/>
    </location>
</feature>
<dbReference type="SMART" id="SM00060">
    <property type="entry name" value="FN3"/>
    <property type="match status" value="3"/>
</dbReference>
<dbReference type="InterPro" id="IPR036116">
    <property type="entry name" value="FN3_sf"/>
</dbReference>
<keyword evidence="3" id="KW-0119">Carbohydrate metabolism</keyword>
<dbReference type="eggNOG" id="COG5297">
    <property type="taxonomic scope" value="Bacteria"/>
</dbReference>
<accession>E0IF24</accession>
<dbReference type="Gene3D" id="2.60.40.10">
    <property type="entry name" value="Immunoglobulins"/>
    <property type="match status" value="7"/>
</dbReference>
<keyword evidence="5" id="KW-0624">Polysaccharide degradation</keyword>
<dbReference type="InterPro" id="IPR013783">
    <property type="entry name" value="Ig-like_fold"/>
</dbReference>
<dbReference type="PROSITE" id="PS50853">
    <property type="entry name" value="FN3"/>
    <property type="match status" value="3"/>
</dbReference>
<evidence type="ECO:0000256" key="5">
    <source>
        <dbReference type="ARBA" id="ARBA00023326"/>
    </source>
</evidence>
<dbReference type="InterPro" id="IPR003961">
    <property type="entry name" value="FN3_dom"/>
</dbReference>
<keyword evidence="8" id="KW-1185">Reference proteome</keyword>
<dbReference type="Pfam" id="PF00041">
    <property type="entry name" value="fn3"/>
    <property type="match status" value="2"/>
</dbReference>